<keyword evidence="1" id="KW-1133">Transmembrane helix</keyword>
<keyword evidence="1" id="KW-0472">Membrane</keyword>
<evidence type="ECO:0000313" key="2">
    <source>
        <dbReference type="EMBL" id="CAB4707991.1"/>
    </source>
</evidence>
<protein>
    <submittedName>
        <fullName evidence="2">Unannotated protein</fullName>
    </submittedName>
</protein>
<feature type="transmembrane region" description="Helical" evidence="1">
    <location>
        <begin position="68"/>
        <end position="87"/>
    </location>
</feature>
<feature type="transmembrane region" description="Helical" evidence="1">
    <location>
        <begin position="35"/>
        <end position="56"/>
    </location>
</feature>
<evidence type="ECO:0000256" key="1">
    <source>
        <dbReference type="SAM" id="Phobius"/>
    </source>
</evidence>
<name>A0A6J6Q8D7_9ZZZZ</name>
<accession>A0A6J6Q8D7</accession>
<keyword evidence="1" id="KW-0812">Transmembrane</keyword>
<dbReference type="AlphaFoldDB" id="A0A6J6Q8D7"/>
<proteinExistence type="predicted"/>
<reference evidence="2" key="1">
    <citation type="submission" date="2020-05" db="EMBL/GenBank/DDBJ databases">
        <authorList>
            <person name="Chiriac C."/>
            <person name="Salcher M."/>
            <person name="Ghai R."/>
            <person name="Kavagutti S V."/>
        </authorList>
    </citation>
    <scope>NUCLEOTIDE SEQUENCE</scope>
</reference>
<sequence>MLVAGVSVCIISITMSARAAVRTRYRPDRWEIPEMLVATAGAVVAFCFVGSVWLTLAGIDTPSNPPTWPALPLVPVLGLIIAATPAFTAPLLPRDTRVAVSKNKVEVGA</sequence>
<gene>
    <name evidence="2" type="ORF">UFOPK2625_00847</name>
</gene>
<organism evidence="2">
    <name type="scientific">freshwater metagenome</name>
    <dbReference type="NCBI Taxonomy" id="449393"/>
    <lineage>
        <taxon>unclassified sequences</taxon>
        <taxon>metagenomes</taxon>
        <taxon>ecological metagenomes</taxon>
    </lineage>
</organism>
<dbReference type="EMBL" id="CAEZXZ010000121">
    <property type="protein sequence ID" value="CAB4707991.1"/>
    <property type="molecule type" value="Genomic_DNA"/>
</dbReference>